<reference evidence="6" key="1">
    <citation type="submission" date="2021-04" db="EMBL/GenBank/DDBJ databases">
        <authorList>
            <consortium name="Molecular Ecology Group"/>
        </authorList>
    </citation>
    <scope>NUCLEOTIDE SEQUENCE</scope>
</reference>
<dbReference type="Gene3D" id="2.30.30.40">
    <property type="entry name" value="SH3 Domains"/>
    <property type="match status" value="1"/>
</dbReference>
<evidence type="ECO:0000313" key="6">
    <source>
        <dbReference type="EMBL" id="CAG5129595.1"/>
    </source>
</evidence>
<dbReference type="InterPro" id="IPR036028">
    <property type="entry name" value="SH3-like_dom_sf"/>
</dbReference>
<dbReference type="Proteomes" id="UP000678393">
    <property type="component" value="Unassembled WGS sequence"/>
</dbReference>
<feature type="compositionally biased region" description="Basic and acidic residues" evidence="4">
    <location>
        <begin position="1"/>
        <end position="11"/>
    </location>
</feature>
<dbReference type="OrthoDB" id="414418at2759"/>
<dbReference type="EMBL" id="CAJHNH020003578">
    <property type="protein sequence ID" value="CAG5129595.1"/>
    <property type="molecule type" value="Genomic_DNA"/>
</dbReference>
<dbReference type="SUPFAM" id="SSF50044">
    <property type="entry name" value="SH3-domain"/>
    <property type="match status" value="1"/>
</dbReference>
<evidence type="ECO:0000256" key="3">
    <source>
        <dbReference type="ARBA" id="ARBA00022490"/>
    </source>
</evidence>
<evidence type="ECO:0000256" key="2">
    <source>
        <dbReference type="ARBA" id="ARBA00022443"/>
    </source>
</evidence>
<keyword evidence="2" id="KW-0728">SH3 domain</keyword>
<evidence type="ECO:0000256" key="1">
    <source>
        <dbReference type="ARBA" id="ARBA00004496"/>
    </source>
</evidence>
<dbReference type="InterPro" id="IPR009097">
    <property type="entry name" value="Cyclic_Pdiesterase"/>
</dbReference>
<proteinExistence type="predicted"/>
<dbReference type="FunFam" id="1.10.8.10:FF:000053">
    <property type="entry name" value="Ubiquitin-associated and SH3 domain-containing, A"/>
    <property type="match status" value="1"/>
</dbReference>
<gene>
    <name evidence="6" type="ORF">CUNI_LOCUS15153</name>
</gene>
<dbReference type="PROSITE" id="PS50030">
    <property type="entry name" value="UBA"/>
    <property type="match status" value="1"/>
</dbReference>
<dbReference type="InterPro" id="IPR015940">
    <property type="entry name" value="UBA"/>
</dbReference>
<comment type="subcellular location">
    <subcellularLocation>
        <location evidence="1">Cytoplasm</location>
    </subcellularLocation>
</comment>
<accession>A0A8S3ZP91</accession>
<dbReference type="SMART" id="SM00165">
    <property type="entry name" value="UBA"/>
    <property type="match status" value="1"/>
</dbReference>
<organism evidence="6 7">
    <name type="scientific">Candidula unifasciata</name>
    <dbReference type="NCBI Taxonomy" id="100452"/>
    <lineage>
        <taxon>Eukaryota</taxon>
        <taxon>Metazoa</taxon>
        <taxon>Spiralia</taxon>
        <taxon>Lophotrochozoa</taxon>
        <taxon>Mollusca</taxon>
        <taxon>Gastropoda</taxon>
        <taxon>Heterobranchia</taxon>
        <taxon>Euthyneura</taxon>
        <taxon>Panpulmonata</taxon>
        <taxon>Eupulmonata</taxon>
        <taxon>Stylommatophora</taxon>
        <taxon>Helicina</taxon>
        <taxon>Helicoidea</taxon>
        <taxon>Geomitridae</taxon>
        <taxon>Candidula</taxon>
    </lineage>
</organism>
<feature type="domain" description="UBA" evidence="5">
    <location>
        <begin position="16"/>
        <end position="58"/>
    </location>
</feature>
<sequence>MAGLPPRDRSRSLSSSVKSRSPLETLEHMGFPRDRAEKAIAATGNHGVQPAAEWLLSHVNDPHLDNHEPREYIVYLCPTGELRKTLIEFWDKSVQLCGWNAAHMYYPHITLCTFFKIPDNKVNLIDTIMNVVIQEIGQWPCNKNFIGYFVKTPHHQYAEQLMIKVMDVFLKHGIEMRPQMKQIHMTLAFQYDADHHDLLMKLAQEINLHCDASWEIQIYSRLQDLKTSEVRRVIQNYQPAQSDELHLLENDFVYMAPEEHEHSPDGWYKGTSHQTWDFRAFPWQFYCQMLADGDVDLAQIYASSQPGIAHTPQRWLFT</sequence>
<dbReference type="AlphaFoldDB" id="A0A8S3ZP91"/>
<evidence type="ECO:0000313" key="7">
    <source>
        <dbReference type="Proteomes" id="UP000678393"/>
    </source>
</evidence>
<comment type="caution">
    <text evidence="6">The sequence shown here is derived from an EMBL/GenBank/DDBJ whole genome shotgun (WGS) entry which is preliminary data.</text>
</comment>
<dbReference type="Gene3D" id="1.10.8.10">
    <property type="entry name" value="DNA helicase RuvA subunit, C-terminal domain"/>
    <property type="match status" value="1"/>
</dbReference>
<dbReference type="InterPro" id="IPR041923">
    <property type="entry name" value="UBA_UBXN1"/>
</dbReference>
<evidence type="ECO:0000259" key="5">
    <source>
        <dbReference type="PROSITE" id="PS50030"/>
    </source>
</evidence>
<protein>
    <recommendedName>
        <fullName evidence="5">UBA domain-containing protein</fullName>
    </recommendedName>
</protein>
<dbReference type="SUPFAM" id="SSF46934">
    <property type="entry name" value="UBA-like"/>
    <property type="match status" value="1"/>
</dbReference>
<feature type="region of interest" description="Disordered" evidence="4">
    <location>
        <begin position="1"/>
        <end position="20"/>
    </location>
</feature>
<dbReference type="CDD" id="cd14302">
    <property type="entry name" value="UBA_UBXN1"/>
    <property type="match status" value="1"/>
</dbReference>
<dbReference type="InterPro" id="IPR009060">
    <property type="entry name" value="UBA-like_sf"/>
</dbReference>
<evidence type="ECO:0000256" key="4">
    <source>
        <dbReference type="SAM" id="MobiDB-lite"/>
    </source>
</evidence>
<dbReference type="GO" id="GO:0005737">
    <property type="term" value="C:cytoplasm"/>
    <property type="evidence" value="ECO:0007669"/>
    <property type="project" value="UniProtKB-SubCell"/>
</dbReference>
<keyword evidence="3" id="KW-0963">Cytoplasm</keyword>
<dbReference type="Pfam" id="PF22562">
    <property type="entry name" value="UBA_7"/>
    <property type="match status" value="1"/>
</dbReference>
<dbReference type="SUPFAM" id="SSF55144">
    <property type="entry name" value="LigT-like"/>
    <property type="match status" value="1"/>
</dbReference>
<name>A0A8S3ZP91_9EUPU</name>
<keyword evidence="7" id="KW-1185">Reference proteome</keyword>